<evidence type="ECO:0000256" key="6">
    <source>
        <dbReference type="SAM" id="MobiDB-lite"/>
    </source>
</evidence>
<protein>
    <submittedName>
        <fullName evidence="9">LapA family protein</fullName>
    </submittedName>
</protein>
<evidence type="ECO:0000313" key="10">
    <source>
        <dbReference type="Proteomes" id="UP000595197"/>
    </source>
</evidence>
<keyword evidence="5" id="KW-0175">Coiled coil</keyword>
<evidence type="ECO:0000259" key="8">
    <source>
        <dbReference type="Pfam" id="PF06305"/>
    </source>
</evidence>
<keyword evidence="1" id="KW-1003">Cell membrane</keyword>
<evidence type="ECO:0000256" key="5">
    <source>
        <dbReference type="SAM" id="Coils"/>
    </source>
</evidence>
<keyword evidence="4 7" id="KW-0472">Membrane</keyword>
<keyword evidence="10" id="KW-1185">Reference proteome</keyword>
<evidence type="ECO:0000256" key="1">
    <source>
        <dbReference type="ARBA" id="ARBA00022475"/>
    </source>
</evidence>
<dbReference type="Pfam" id="PF06305">
    <property type="entry name" value="LapA_dom"/>
    <property type="match status" value="1"/>
</dbReference>
<evidence type="ECO:0000313" key="9">
    <source>
        <dbReference type="EMBL" id="QQP90755.1"/>
    </source>
</evidence>
<feature type="coiled-coil region" evidence="5">
    <location>
        <begin position="79"/>
        <end position="106"/>
    </location>
</feature>
<organism evidence="9 10">
    <name type="scientific">Skermanella cutis</name>
    <dbReference type="NCBI Taxonomy" id="2775420"/>
    <lineage>
        <taxon>Bacteria</taxon>
        <taxon>Pseudomonadati</taxon>
        <taxon>Pseudomonadota</taxon>
        <taxon>Alphaproteobacteria</taxon>
        <taxon>Rhodospirillales</taxon>
        <taxon>Azospirillaceae</taxon>
        <taxon>Skermanella</taxon>
    </lineage>
</organism>
<feature type="region of interest" description="Disordered" evidence="6">
    <location>
        <begin position="111"/>
        <end position="135"/>
    </location>
</feature>
<dbReference type="EMBL" id="CP067420">
    <property type="protein sequence ID" value="QQP90755.1"/>
    <property type="molecule type" value="Genomic_DNA"/>
</dbReference>
<keyword evidence="2 7" id="KW-0812">Transmembrane</keyword>
<feature type="transmembrane region" description="Helical" evidence="7">
    <location>
        <begin position="40"/>
        <end position="64"/>
    </location>
</feature>
<dbReference type="Proteomes" id="UP000595197">
    <property type="component" value="Chromosome"/>
</dbReference>
<evidence type="ECO:0000256" key="3">
    <source>
        <dbReference type="ARBA" id="ARBA00022989"/>
    </source>
</evidence>
<dbReference type="RefSeq" id="WP_201078056.1">
    <property type="nucleotide sequence ID" value="NZ_CP067420.1"/>
</dbReference>
<proteinExistence type="predicted"/>
<reference evidence="9" key="1">
    <citation type="submission" date="2021-02" db="EMBL/GenBank/DDBJ databases">
        <title>Skermanella TT6 skin isolate.</title>
        <authorList>
            <person name="Lee K."/>
            <person name="Ganzorig M."/>
        </authorList>
    </citation>
    <scope>NUCLEOTIDE SEQUENCE</scope>
    <source>
        <strain evidence="9">TT6</strain>
    </source>
</reference>
<gene>
    <name evidence="9" type="ORF">IGS68_05890</name>
</gene>
<dbReference type="InterPro" id="IPR010445">
    <property type="entry name" value="LapA_dom"/>
</dbReference>
<evidence type="ECO:0000256" key="4">
    <source>
        <dbReference type="ARBA" id="ARBA00023136"/>
    </source>
</evidence>
<name>A0ABX7BAH3_9PROT</name>
<feature type="domain" description="Lipopolysaccharide assembly protein A" evidence="8">
    <location>
        <begin position="23"/>
        <end position="86"/>
    </location>
</feature>
<sequence>MRYLSWIITIPIALVIVSFAVSNRDPVELALWPLPFSITVPIYVAALTALVLGFLAGGFVAWSADRKHRVAARVRGRKAAQLERELSREREERTAAEKRVAEAAQRLAASNAPMLTSDAAARRVPMSQIETARAQ</sequence>
<evidence type="ECO:0000256" key="7">
    <source>
        <dbReference type="SAM" id="Phobius"/>
    </source>
</evidence>
<evidence type="ECO:0000256" key="2">
    <source>
        <dbReference type="ARBA" id="ARBA00022692"/>
    </source>
</evidence>
<accession>A0ABX7BAH3</accession>
<keyword evidence="3 7" id="KW-1133">Transmembrane helix</keyword>